<dbReference type="InterPro" id="IPR050317">
    <property type="entry name" value="Plant_Fungal_Acyltransferase"/>
</dbReference>
<dbReference type="OrthoDB" id="671439at2759"/>
<dbReference type="PANTHER" id="PTHR31642">
    <property type="entry name" value="TRICHOTHECENE 3-O-ACETYLTRANSFERASE"/>
    <property type="match status" value="1"/>
</dbReference>
<reference evidence="2" key="1">
    <citation type="submission" date="2023-04" db="EMBL/GenBank/DDBJ databases">
        <title>Phytophthora fragariaefolia NBRC 109709.</title>
        <authorList>
            <person name="Ichikawa N."/>
            <person name="Sato H."/>
            <person name="Tonouchi N."/>
        </authorList>
    </citation>
    <scope>NUCLEOTIDE SEQUENCE</scope>
    <source>
        <strain evidence="2">NBRC 109709</strain>
    </source>
</reference>
<dbReference type="GO" id="GO:0016747">
    <property type="term" value="F:acyltransferase activity, transferring groups other than amino-acyl groups"/>
    <property type="evidence" value="ECO:0007669"/>
    <property type="project" value="TreeGrafter"/>
</dbReference>
<evidence type="ECO:0000313" key="3">
    <source>
        <dbReference type="Proteomes" id="UP001165121"/>
    </source>
</evidence>
<gene>
    <name evidence="2" type="ORF">Pfra01_000034700</name>
</gene>
<dbReference type="Pfam" id="PF02458">
    <property type="entry name" value="Transferase"/>
    <property type="match status" value="1"/>
</dbReference>
<name>A0A9W6TKZ7_9STRA</name>
<dbReference type="AlphaFoldDB" id="A0A9W6TKZ7"/>
<dbReference type="Proteomes" id="UP001165121">
    <property type="component" value="Unassembled WGS sequence"/>
</dbReference>
<evidence type="ECO:0000313" key="2">
    <source>
        <dbReference type="EMBL" id="GMF15226.1"/>
    </source>
</evidence>
<comment type="caution">
    <text evidence="2">The sequence shown here is derived from an EMBL/GenBank/DDBJ whole genome shotgun (WGS) entry which is preliminary data.</text>
</comment>
<dbReference type="Gene3D" id="3.30.559.10">
    <property type="entry name" value="Chloramphenicol acetyltransferase-like domain"/>
    <property type="match status" value="2"/>
</dbReference>
<evidence type="ECO:0000256" key="1">
    <source>
        <dbReference type="ARBA" id="ARBA00022679"/>
    </source>
</evidence>
<dbReference type="PANTHER" id="PTHR31642:SF310">
    <property type="entry name" value="FATTY ALCOHOL:CAFFEOYL-COA ACYLTRANSFERASE"/>
    <property type="match status" value="1"/>
</dbReference>
<dbReference type="EMBL" id="BSXT01000029">
    <property type="protein sequence ID" value="GMF15226.1"/>
    <property type="molecule type" value="Genomic_DNA"/>
</dbReference>
<organism evidence="2 3">
    <name type="scientific">Phytophthora fragariaefolia</name>
    <dbReference type="NCBI Taxonomy" id="1490495"/>
    <lineage>
        <taxon>Eukaryota</taxon>
        <taxon>Sar</taxon>
        <taxon>Stramenopiles</taxon>
        <taxon>Oomycota</taxon>
        <taxon>Peronosporomycetes</taxon>
        <taxon>Peronosporales</taxon>
        <taxon>Peronosporaceae</taxon>
        <taxon>Phytophthora</taxon>
    </lineage>
</organism>
<keyword evidence="1" id="KW-0808">Transferase</keyword>
<proteinExistence type="predicted"/>
<protein>
    <submittedName>
        <fullName evidence="2">Unnamed protein product</fullName>
    </submittedName>
</protein>
<dbReference type="SUPFAM" id="SSF52777">
    <property type="entry name" value="CoA-dependent acyltransferases"/>
    <property type="match status" value="1"/>
</dbReference>
<keyword evidence="3" id="KW-1185">Reference proteome</keyword>
<dbReference type="InterPro" id="IPR023213">
    <property type="entry name" value="CAT-like_dom_sf"/>
</dbReference>
<accession>A0A9W6TKZ7</accession>
<sequence length="518" mass="57081">MSLAVQCLCTVRSSAIYLELMLGALSFRVLYQYDFSGNELRCFAPKLWKVKKPLTLTFMHTRSTCSCIVSTVRQAAMAACGDDVLLPLSPMDAVMHSFGFVILYIFPPSTSAYNLDQLHASFVSVVDEDYPIFVGELHVEPRTGVVNVKHTAESRRQGAAGIRFETNSANAMTTQEAMQKLSWDLMPATRGKTQLICVKGTLLSDGGLAIGVDASHTLVDGESMFTFMTLWGQHNSGVEKEHRLVVCHDRGLLGGTGAQSTMQHPEFHVVDAGSGGQEEGNVEAARPPPTAHRLFHFTPQMMKKIKEVATRGGVASDEMPYVSTIDAITALFTVLISRARGHGRDVRITTGVNARRRFKPPLPENYVGNVIFNAVSTYTNRELQPEEEGGGVLSPASLGRLARQVRASILERSTDYLRDAINFLSEQSNMSAVQVGTNFFFGPDLMFTSWVHMGMYNAEFNGTRPWYACVPKLPCYDGFVMITEAQKGGDGIDVGVFLECTAMEKLEKLFEDVEYFLS</sequence>